<comment type="caution">
    <text evidence="2">The sequence shown here is derived from an EMBL/GenBank/DDBJ whole genome shotgun (WGS) entry which is preliminary data.</text>
</comment>
<feature type="region of interest" description="Disordered" evidence="1">
    <location>
        <begin position="58"/>
        <end position="87"/>
    </location>
</feature>
<evidence type="ECO:0000256" key="1">
    <source>
        <dbReference type="SAM" id="MobiDB-lite"/>
    </source>
</evidence>
<sequence>MLHNPIMLPTSGWSPRRLLDHSVSLGPSSPGATSSPVSPGPALSNFSVPFQDTRALRHNKPSGKLLHITSTGPGEKSTGGLSPTPTGTTAAARLISEKKKTKKNEKIDPRLQFAPDHFRMPIHERQDSVNRAHNPGRELNSTTLGSLGRQTLKGLKKVIDRAGTLPGLSDIVGAFEKLQSEIEVQEARFQRHLDALSGIIDPYVQETAHVQNGGNSKSDLNNSSSLLELHGLIGSVRDALGGQASGAKPYSHLLDAKGHQRRFERATDSLFHGINEWVVSSVAELERKFERMESHMRGLDDRIWGLHKFMQRDVLT</sequence>
<evidence type="ECO:0000313" key="3">
    <source>
        <dbReference type="Proteomes" id="UP000663843"/>
    </source>
</evidence>
<dbReference type="Proteomes" id="UP000663843">
    <property type="component" value="Unassembled WGS sequence"/>
</dbReference>
<proteinExistence type="predicted"/>
<evidence type="ECO:0000313" key="2">
    <source>
        <dbReference type="EMBL" id="CAE6373173.1"/>
    </source>
</evidence>
<dbReference type="EMBL" id="CAJMWT010001024">
    <property type="protein sequence ID" value="CAE6373173.1"/>
    <property type="molecule type" value="Genomic_DNA"/>
</dbReference>
<feature type="compositionally biased region" description="Low complexity" evidence="1">
    <location>
        <begin position="78"/>
        <end position="87"/>
    </location>
</feature>
<feature type="compositionally biased region" description="Polar residues" evidence="1">
    <location>
        <begin position="25"/>
        <end position="37"/>
    </location>
</feature>
<protein>
    <submittedName>
        <fullName evidence="2">Uncharacterized protein</fullName>
    </submittedName>
</protein>
<name>A0A8H3A3V6_9AGAM</name>
<gene>
    <name evidence="2" type="ORF">RDB_LOCUS19645</name>
</gene>
<organism evidence="2 3">
    <name type="scientific">Rhizoctonia solani</name>
    <dbReference type="NCBI Taxonomy" id="456999"/>
    <lineage>
        <taxon>Eukaryota</taxon>
        <taxon>Fungi</taxon>
        <taxon>Dikarya</taxon>
        <taxon>Basidiomycota</taxon>
        <taxon>Agaricomycotina</taxon>
        <taxon>Agaricomycetes</taxon>
        <taxon>Cantharellales</taxon>
        <taxon>Ceratobasidiaceae</taxon>
        <taxon>Rhizoctonia</taxon>
    </lineage>
</organism>
<dbReference type="AlphaFoldDB" id="A0A8H3A3V6"/>
<accession>A0A8H3A3V6</accession>
<reference evidence="2" key="1">
    <citation type="submission" date="2021-01" db="EMBL/GenBank/DDBJ databases">
        <authorList>
            <person name="Kaushik A."/>
        </authorList>
    </citation>
    <scope>NUCLEOTIDE SEQUENCE</scope>
    <source>
        <strain evidence="2">AG2-2IIIB</strain>
    </source>
</reference>
<feature type="region of interest" description="Disordered" evidence="1">
    <location>
        <begin position="22"/>
        <end position="46"/>
    </location>
</feature>